<keyword evidence="2" id="KW-1185">Reference proteome</keyword>
<name>A0A3L7JPN3_9BACI</name>
<dbReference type="RefSeq" id="WP_121682349.1">
    <property type="nucleotide sequence ID" value="NZ_RCVZ01000019.1"/>
</dbReference>
<proteinExistence type="predicted"/>
<dbReference type="AlphaFoldDB" id="A0A3L7JPN3"/>
<protein>
    <submittedName>
        <fullName evidence="1">Uncharacterized protein</fullName>
    </submittedName>
</protein>
<comment type="caution">
    <text evidence="1">The sequence shown here is derived from an EMBL/GenBank/DDBJ whole genome shotgun (WGS) entry which is preliminary data.</text>
</comment>
<dbReference type="Proteomes" id="UP000276770">
    <property type="component" value="Unassembled WGS sequence"/>
</dbReference>
<sequence length="95" mass="11301">MFISAYAASRDEKFPTESLKVYRLLHELLNDKALRKDDGYRFLPYREIWESGIERGLFTFYEDPFAVMMDMLTVMEEAGLVMRKRVTGGSWFRFL</sequence>
<evidence type="ECO:0000313" key="2">
    <source>
        <dbReference type="Proteomes" id="UP000276770"/>
    </source>
</evidence>
<dbReference type="EMBL" id="RCVZ01000019">
    <property type="protein sequence ID" value="RLQ92284.1"/>
    <property type="molecule type" value="Genomic_DNA"/>
</dbReference>
<reference evidence="1 2" key="1">
    <citation type="submission" date="2018-10" db="EMBL/GenBank/DDBJ databases">
        <title>Falsibacillus sp. genome draft.</title>
        <authorList>
            <person name="Shi S."/>
        </authorList>
    </citation>
    <scope>NUCLEOTIDE SEQUENCE [LARGE SCALE GENOMIC DNA]</scope>
    <source>
        <strain evidence="1 2">GY 10110</strain>
    </source>
</reference>
<accession>A0A3L7JPN3</accession>
<organism evidence="1 2">
    <name type="scientific">Falsibacillus albus</name>
    <dbReference type="NCBI Taxonomy" id="2478915"/>
    <lineage>
        <taxon>Bacteria</taxon>
        <taxon>Bacillati</taxon>
        <taxon>Bacillota</taxon>
        <taxon>Bacilli</taxon>
        <taxon>Bacillales</taxon>
        <taxon>Bacillaceae</taxon>
        <taxon>Falsibacillus</taxon>
    </lineage>
</organism>
<dbReference type="OrthoDB" id="2933558at2"/>
<evidence type="ECO:0000313" key="1">
    <source>
        <dbReference type="EMBL" id="RLQ92284.1"/>
    </source>
</evidence>
<gene>
    <name evidence="1" type="ORF">D9X91_19600</name>
</gene>